<comment type="caution">
    <text evidence="1">The sequence shown here is derived from an EMBL/GenBank/DDBJ whole genome shotgun (WGS) entry which is preliminary data.</text>
</comment>
<proteinExistence type="predicted"/>
<evidence type="ECO:0000313" key="2">
    <source>
        <dbReference type="Proteomes" id="UP000078504"/>
    </source>
</evidence>
<evidence type="ECO:0000313" key="1">
    <source>
        <dbReference type="EMBL" id="OAT18016.1"/>
    </source>
</evidence>
<dbReference type="Pfam" id="PF11367">
    <property type="entry name" value="Tail_completion_gp17"/>
    <property type="match status" value="1"/>
</dbReference>
<dbReference type="AlphaFoldDB" id="A0A1B7HQV4"/>
<dbReference type="Proteomes" id="UP000078504">
    <property type="component" value="Unassembled WGS sequence"/>
</dbReference>
<accession>A0A1B7HQV4</accession>
<dbReference type="InterPro" id="IPR021508">
    <property type="entry name" value="Gp17-like"/>
</dbReference>
<sequence>MIPPIFAVCSADAAVKSLLGDSPVRLYPFGLQDDVKVYPYAVWQNIPGGGPENYLNQRPDADKYSLQVDIYGDTPIQSMNVARALRDAIEGKAYITRWGDQKRDPETKRYRYSFDVDWIVSR</sequence>
<dbReference type="PATRIC" id="fig|1354253.4.peg.3880"/>
<protein>
    <submittedName>
        <fullName evidence="1">Phage protein</fullName>
    </submittedName>
</protein>
<reference evidence="1 2" key="1">
    <citation type="submission" date="2016-04" db="EMBL/GenBank/DDBJ databases">
        <title>ATOL: Assembling a taxonomically balanced genome-scale reconstruction of the evolutionary history of the Enterobacteriaceae.</title>
        <authorList>
            <person name="Plunkett G.III."/>
            <person name="Neeno-Eckwall E.C."/>
            <person name="Glasner J.D."/>
            <person name="Perna N.T."/>
        </authorList>
    </citation>
    <scope>NUCLEOTIDE SEQUENCE [LARGE SCALE GENOMIC DNA]</scope>
    <source>
        <strain evidence="1 2">ATCC 51604</strain>
    </source>
</reference>
<gene>
    <name evidence="1" type="ORF">M977_03804</name>
</gene>
<dbReference type="EMBL" id="LXEP01000033">
    <property type="protein sequence ID" value="OAT18016.1"/>
    <property type="molecule type" value="Genomic_DNA"/>
</dbReference>
<dbReference type="RefSeq" id="WP_064518063.1">
    <property type="nucleotide sequence ID" value="NZ_LXEP01000033.1"/>
</dbReference>
<organism evidence="1 2">
    <name type="scientific">Buttiauxella gaviniae ATCC 51604</name>
    <dbReference type="NCBI Taxonomy" id="1354253"/>
    <lineage>
        <taxon>Bacteria</taxon>
        <taxon>Pseudomonadati</taxon>
        <taxon>Pseudomonadota</taxon>
        <taxon>Gammaproteobacteria</taxon>
        <taxon>Enterobacterales</taxon>
        <taxon>Enterobacteriaceae</taxon>
        <taxon>Buttiauxella</taxon>
    </lineage>
</organism>
<name>A0A1B7HQV4_9ENTR</name>